<dbReference type="AlphaFoldDB" id="A0A552E1D0"/>
<comment type="caution">
    <text evidence="2">The sequence shown here is derived from an EMBL/GenBank/DDBJ whole genome shotgun (WGS) entry which is preliminary data.</text>
</comment>
<accession>A0A552E1D0</accession>
<reference evidence="2 3" key="1">
    <citation type="submission" date="2019-01" db="EMBL/GenBank/DDBJ databases">
        <title>Coherence of Microcystis species and biogeography revealed through population genomics.</title>
        <authorList>
            <person name="Perez-Carrascal O.M."/>
            <person name="Terrat Y."/>
            <person name="Giani A."/>
            <person name="Fortin N."/>
            <person name="Tromas N."/>
            <person name="Shapiro B.J."/>
        </authorList>
    </citation>
    <scope>NUCLEOTIDE SEQUENCE [LARGE SCALE GENOMIC DNA]</scope>
    <source>
        <strain evidence="2">Ma_SC_T_19800800_S464</strain>
    </source>
</reference>
<evidence type="ECO:0000313" key="2">
    <source>
        <dbReference type="EMBL" id="TRU28223.1"/>
    </source>
</evidence>
<sequence>MKFPVTLYQDEEGWYIVECPIILGCLSQGETQEEALQNIKEAIDLCLEVRKEKDLPLTIRK</sequence>
<feature type="domain" description="HicB-like antitoxin of toxin-antitoxin system" evidence="1">
    <location>
        <begin position="3"/>
        <end position="54"/>
    </location>
</feature>
<dbReference type="SUPFAM" id="SSF143100">
    <property type="entry name" value="TTHA1013/TTHA0281-like"/>
    <property type="match status" value="1"/>
</dbReference>
<organism evidence="2 3">
    <name type="scientific">Microcystis aeruginosa Ma_SC_T_19800800_S464</name>
    <dbReference type="NCBI Taxonomy" id="2486257"/>
    <lineage>
        <taxon>Bacteria</taxon>
        <taxon>Bacillati</taxon>
        <taxon>Cyanobacteriota</taxon>
        <taxon>Cyanophyceae</taxon>
        <taxon>Oscillatoriophycideae</taxon>
        <taxon>Chroococcales</taxon>
        <taxon>Microcystaceae</taxon>
        <taxon>Microcystis</taxon>
    </lineage>
</organism>
<name>A0A552E1D0_MICAE</name>
<dbReference type="InterPro" id="IPR035069">
    <property type="entry name" value="TTHA1013/TTHA0281-like"/>
</dbReference>
<dbReference type="Proteomes" id="UP000319313">
    <property type="component" value="Unassembled WGS sequence"/>
</dbReference>
<protein>
    <submittedName>
        <fullName evidence="2">Type II toxin-antitoxin system HicB family antitoxin</fullName>
    </submittedName>
</protein>
<proteinExistence type="predicted"/>
<evidence type="ECO:0000259" key="1">
    <source>
        <dbReference type="Pfam" id="PF15919"/>
    </source>
</evidence>
<evidence type="ECO:0000313" key="3">
    <source>
        <dbReference type="Proteomes" id="UP000319313"/>
    </source>
</evidence>
<gene>
    <name evidence="2" type="ORF">EWV81_05430</name>
</gene>
<dbReference type="Pfam" id="PF15919">
    <property type="entry name" value="HicB_lk_antitox"/>
    <property type="match status" value="1"/>
</dbReference>
<dbReference type="InterPro" id="IPR031807">
    <property type="entry name" value="HicB-like"/>
</dbReference>
<dbReference type="InterPro" id="IPR051404">
    <property type="entry name" value="TA_system_antitoxin"/>
</dbReference>
<dbReference type="PANTHER" id="PTHR34504">
    <property type="entry name" value="ANTITOXIN HICB"/>
    <property type="match status" value="1"/>
</dbReference>
<dbReference type="PANTHER" id="PTHR34504:SF2">
    <property type="entry name" value="UPF0150 PROTEIN SSL0259"/>
    <property type="match status" value="1"/>
</dbReference>
<dbReference type="Gene3D" id="3.30.160.250">
    <property type="match status" value="1"/>
</dbReference>
<dbReference type="EMBL" id="SFBL01000042">
    <property type="protein sequence ID" value="TRU28223.1"/>
    <property type="molecule type" value="Genomic_DNA"/>
</dbReference>